<dbReference type="Proteomes" id="UP000408523">
    <property type="component" value="Unassembled WGS sequence"/>
</dbReference>
<dbReference type="Proteomes" id="UP001200843">
    <property type="component" value="Unassembled WGS sequence"/>
</dbReference>
<dbReference type="Proteomes" id="UP001201179">
    <property type="component" value="Unassembled WGS sequence"/>
</dbReference>
<evidence type="ECO:0000313" key="18">
    <source>
        <dbReference type="EMBL" id="RGL87131.1"/>
    </source>
</evidence>
<evidence type="ECO:0000313" key="30">
    <source>
        <dbReference type="Proteomes" id="UP000260640"/>
    </source>
</evidence>
<dbReference type="EMBL" id="VULU01000005">
    <property type="protein sequence ID" value="MSS47500.1"/>
    <property type="molecule type" value="Genomic_DNA"/>
</dbReference>
<dbReference type="EMBL" id="QROB01000002">
    <property type="protein sequence ID" value="RHK90521.1"/>
    <property type="molecule type" value="Genomic_DNA"/>
</dbReference>
<dbReference type="GeneID" id="5301292"/>
<dbReference type="OMA" id="YLLNCES"/>
<evidence type="ECO:0000313" key="46">
    <source>
        <dbReference type="Proteomes" id="UP000462885"/>
    </source>
</evidence>
<dbReference type="EMBL" id="QRKA01000013">
    <property type="protein sequence ID" value="RHH78985.1"/>
    <property type="molecule type" value="Genomic_DNA"/>
</dbReference>
<dbReference type="EMBL" id="WDBI01000026">
    <property type="protein sequence ID" value="KAB6524670.1"/>
    <property type="molecule type" value="Genomic_DNA"/>
</dbReference>
<dbReference type="Proteomes" id="UP000261278">
    <property type="component" value="Unassembled WGS sequence"/>
</dbReference>
<evidence type="ECO:0000313" key="42">
    <source>
        <dbReference type="Proteomes" id="UP000433382"/>
    </source>
</evidence>
<evidence type="ECO:0000313" key="39">
    <source>
        <dbReference type="Proteomes" id="UP000285469"/>
    </source>
</evidence>
<dbReference type="Proteomes" id="UP000285379">
    <property type="component" value="Unassembled WGS sequence"/>
</dbReference>
<evidence type="ECO:0000313" key="32">
    <source>
        <dbReference type="Proteomes" id="UP000261278"/>
    </source>
</evidence>
<evidence type="ECO:0000313" key="34">
    <source>
        <dbReference type="Proteomes" id="UP000283429"/>
    </source>
</evidence>
<reference evidence="12" key="10">
    <citation type="submission" date="2022-01" db="EMBL/GenBank/DDBJ databases">
        <title>Collection of gut derived symbiotic bacterial strains cultured from healthy donors.</title>
        <authorList>
            <person name="Lin H."/>
            <person name="Kohout C."/>
            <person name="Waligurski E."/>
            <person name="Pamer E.G."/>
        </authorList>
    </citation>
    <scope>NUCLEOTIDE SEQUENCE</scope>
    <source>
        <strain evidence="12">DFI.6.72</strain>
    </source>
</reference>
<evidence type="ECO:0000313" key="25">
    <source>
        <dbReference type="EMBL" id="RHH78985.1"/>
    </source>
</evidence>
<keyword evidence="1" id="KW-0449">Lipoprotein</keyword>
<organism evidence="1 29">
    <name type="scientific">Phocaeicola vulgatus</name>
    <name type="common">Bacteroides vulgatus</name>
    <dbReference type="NCBI Taxonomy" id="821"/>
    <lineage>
        <taxon>Bacteria</taxon>
        <taxon>Pseudomonadati</taxon>
        <taxon>Bacteroidota</taxon>
        <taxon>Bacteroidia</taxon>
        <taxon>Bacteroidales</taxon>
        <taxon>Bacteroidaceae</taxon>
        <taxon>Phocaeicola</taxon>
    </lineage>
</organism>
<reference evidence="28 41" key="3">
    <citation type="journal article" date="2019" name="Nat. Commun.">
        <title>Gram positive-like bacteriocins with broad spectrum anti-Bacteroidales activity encoded on mobile elements of the human gut microbiota.</title>
        <authorList>
            <person name="Bechon N."/>
            <person name="Coyne M.J.Jr."/>
            <person name="Laclare-Mceneany V."/>
            <person name="Chatzidaki-Livanis M."/>
            <person name="Ghigo J.-M."/>
            <person name="Comstock L.E."/>
        </authorList>
    </citation>
    <scope>NUCLEOTIDE SEQUENCE [LARGE SCALE GENOMIC DNA]</scope>
    <source>
        <strain evidence="28 41">CL01T12C17</strain>
    </source>
</reference>
<dbReference type="EMBL" id="JABWDJ010000020">
    <property type="protein sequence ID" value="NVB73274.1"/>
    <property type="molecule type" value="Genomic_DNA"/>
</dbReference>
<evidence type="ECO:0000313" key="48">
    <source>
        <dbReference type="Proteomes" id="UP000469427"/>
    </source>
</evidence>
<dbReference type="Proteomes" id="UP000555193">
    <property type="component" value="Unassembled WGS sequence"/>
</dbReference>
<dbReference type="Proteomes" id="UP000437380">
    <property type="component" value="Unassembled WGS sequence"/>
</dbReference>
<evidence type="ECO:0000313" key="49">
    <source>
        <dbReference type="Proteomes" id="UP000470777"/>
    </source>
</evidence>
<dbReference type="EMBL" id="RWHZ01000034">
    <property type="protein sequence ID" value="TSE48125.1"/>
    <property type="molecule type" value="Genomic_DNA"/>
</dbReference>
<evidence type="ECO:0000313" key="4">
    <source>
        <dbReference type="EMBL" id="KAB6455141.1"/>
    </source>
</evidence>
<dbReference type="EMBL" id="QSPP01000010">
    <property type="protein sequence ID" value="RGJ90271.1"/>
    <property type="molecule type" value="Genomic_DNA"/>
</dbReference>
<dbReference type="EMBL" id="WDAG01000006">
    <property type="protein sequence ID" value="KAB6661058.1"/>
    <property type="molecule type" value="Genomic_DNA"/>
</dbReference>
<evidence type="ECO:0000313" key="8">
    <source>
        <dbReference type="EMBL" id="KAB6661058.1"/>
    </source>
</evidence>
<evidence type="ECO:0000313" key="1">
    <source>
        <dbReference type="EMBL" id="CUO75930.1"/>
    </source>
</evidence>
<dbReference type="EMBL" id="WDAY01000057">
    <property type="protein sequence ID" value="KAB6556480.1"/>
    <property type="molecule type" value="Genomic_DNA"/>
</dbReference>
<evidence type="ECO:0000313" key="3">
    <source>
        <dbReference type="EMBL" id="KAB5441598.1"/>
    </source>
</evidence>
<evidence type="ECO:0000313" key="6">
    <source>
        <dbReference type="EMBL" id="KAB6524670.1"/>
    </source>
</evidence>
<dbReference type="EMBL" id="QSSN01000006">
    <property type="protein sequence ID" value="RGL87131.1"/>
    <property type="molecule type" value="Genomic_DNA"/>
</dbReference>
<dbReference type="Proteomes" id="UP000524321">
    <property type="component" value="Unassembled WGS sequence"/>
</dbReference>
<evidence type="ECO:0000313" key="23">
    <source>
        <dbReference type="EMBL" id="RGW49447.1"/>
    </source>
</evidence>
<dbReference type="EMBL" id="QSTG01000004">
    <property type="protein sequence ID" value="RGM46709.1"/>
    <property type="molecule type" value="Genomic_DNA"/>
</dbReference>
<evidence type="ECO:0000313" key="17">
    <source>
        <dbReference type="EMBL" id="RGJ90271.1"/>
    </source>
</evidence>
<dbReference type="EMBL" id="QSJM01000002">
    <property type="protein sequence ID" value="RHD85578.1"/>
    <property type="molecule type" value="Genomic_DNA"/>
</dbReference>
<evidence type="ECO:0000313" key="27">
    <source>
        <dbReference type="EMBL" id="RHK90521.1"/>
    </source>
</evidence>
<evidence type="ECO:0000313" key="24">
    <source>
        <dbReference type="EMBL" id="RHD85578.1"/>
    </source>
</evidence>
<evidence type="ECO:0000313" key="29">
    <source>
        <dbReference type="Proteomes" id="UP000095333"/>
    </source>
</evidence>
<dbReference type="EMBL" id="JAKKWZ010000002">
    <property type="protein sequence ID" value="MCG0338713.1"/>
    <property type="molecule type" value="Genomic_DNA"/>
</dbReference>
<dbReference type="EMBL" id="JABDSH010000084">
    <property type="protein sequence ID" value="NMW37310.1"/>
    <property type="molecule type" value="Genomic_DNA"/>
</dbReference>
<evidence type="ECO:0000313" key="37">
    <source>
        <dbReference type="Proteomes" id="UP000283958"/>
    </source>
</evidence>
<reference evidence="16 52" key="9">
    <citation type="submission" date="2020-07" db="EMBL/GenBank/DDBJ databases">
        <title>Bacterial metabolism rescues the inhibition of intestinal drug absorption by food and drug additives.</title>
        <authorList>
            <person name="Zou L."/>
            <person name="Spanogiannopoulos P."/>
            <person name="Chien H.-C."/>
            <person name="Pieper L.M."/>
            <person name="Cai W."/>
            <person name="Khuri N."/>
            <person name="Pottel J."/>
            <person name="Vora B."/>
            <person name="Ni Z."/>
            <person name="Tsakalozou E."/>
            <person name="Zhang W."/>
            <person name="Shoichet B.K."/>
            <person name="Giacomini K.M."/>
            <person name="Turnbaugh P.J."/>
        </authorList>
    </citation>
    <scope>NUCLEOTIDE SEQUENCE [LARGE SCALE GENOMIC DNA]</scope>
    <source>
        <strain evidence="16 52">B33</strain>
    </source>
</reference>
<dbReference type="Proteomes" id="UP000468344">
    <property type="component" value="Unassembled WGS sequence"/>
</dbReference>
<dbReference type="AlphaFoldDB" id="A0A174HS81"/>
<evidence type="ECO:0000313" key="28">
    <source>
        <dbReference type="EMBL" id="TSE48125.1"/>
    </source>
</evidence>
<dbReference type="Proteomes" id="UP000283833">
    <property type="component" value="Unassembled WGS sequence"/>
</dbReference>
<dbReference type="Proteomes" id="UP000286392">
    <property type="component" value="Unassembled WGS sequence"/>
</dbReference>
<evidence type="ECO:0000313" key="35">
    <source>
        <dbReference type="Proteomes" id="UP000283713"/>
    </source>
</evidence>
<evidence type="ECO:0000313" key="53">
    <source>
        <dbReference type="Proteomes" id="UP000555193"/>
    </source>
</evidence>
<dbReference type="Proteomes" id="UP000469427">
    <property type="component" value="Unassembled WGS sequence"/>
</dbReference>
<evidence type="ECO:0000313" key="51">
    <source>
        <dbReference type="Proteomes" id="UP000483142"/>
    </source>
</evidence>
<evidence type="ECO:0000313" key="36">
    <source>
        <dbReference type="Proteomes" id="UP000283833"/>
    </source>
</evidence>
<evidence type="ECO:0000313" key="11">
    <source>
        <dbReference type="EMBL" id="MCG0338713.1"/>
    </source>
</evidence>
<dbReference type="Proteomes" id="UP000437431">
    <property type="component" value="Unassembled WGS sequence"/>
</dbReference>
<evidence type="ECO:0000313" key="13">
    <source>
        <dbReference type="EMBL" id="MDU0251296.1"/>
    </source>
</evidence>
<evidence type="ECO:0000313" key="12">
    <source>
        <dbReference type="EMBL" id="MCG4687729.1"/>
    </source>
</evidence>
<dbReference type="Proteomes" id="UP000283713">
    <property type="component" value="Unassembled WGS sequence"/>
</dbReference>
<evidence type="ECO:0000313" key="19">
    <source>
        <dbReference type="EMBL" id="RGM46709.1"/>
    </source>
</evidence>
<dbReference type="EMBL" id="WCZV01000020">
    <property type="protein sequence ID" value="KAB6698341.1"/>
    <property type="molecule type" value="Genomic_DNA"/>
</dbReference>
<dbReference type="Proteomes" id="UP000095333">
    <property type="component" value="Unassembled WGS sequence"/>
</dbReference>
<dbReference type="EMBL" id="QRYT01000077">
    <property type="protein sequence ID" value="RGV03540.1"/>
    <property type="molecule type" value="Genomic_DNA"/>
</dbReference>
<reference evidence="16 52" key="8">
    <citation type="submission" date="2020-04" db="EMBL/GenBank/DDBJ databases">
        <authorList>
            <person name="Pieper L."/>
        </authorList>
    </citation>
    <scope>NUCLEOTIDE SEQUENCE [LARGE SCALE GENOMIC DNA]</scope>
    <source>
        <strain evidence="16 52">B33</strain>
    </source>
</reference>
<dbReference type="Proteomes" id="UP000460950">
    <property type="component" value="Unassembled WGS sequence"/>
</dbReference>
<evidence type="ECO:0000313" key="2">
    <source>
        <dbReference type="EMBL" id="KAB3569797.1"/>
    </source>
</evidence>
<dbReference type="EMBL" id="QSAI01000006">
    <property type="protein sequence ID" value="RGW49447.1"/>
    <property type="molecule type" value="Genomic_DNA"/>
</dbReference>
<dbReference type="EMBL" id="WDBZ01000008">
    <property type="protein sequence ID" value="KAB6455141.1"/>
    <property type="molecule type" value="Genomic_DNA"/>
</dbReference>
<dbReference type="Proteomes" id="UP001181258">
    <property type="component" value="Unassembled WGS sequence"/>
</dbReference>
<dbReference type="Proteomes" id="UP000470777">
    <property type="component" value="Unassembled WGS sequence"/>
</dbReference>
<reference evidence="15 53" key="7">
    <citation type="submission" date="2020-04" db="EMBL/GenBank/DDBJ databases">
        <title>A novel gut-associated lysogenic phage, Bacteroides phage BV01, alters the host transcriptome and bile acid metabolism in Bacteroides vulgatus.</title>
        <authorList>
            <person name="Campbell D.E."/>
            <person name="Ly L."/>
            <person name="Ridlon J.M."/>
            <person name="Hsiao A."/>
            <person name="Degnan P.H."/>
        </authorList>
    </citation>
    <scope>NUCLEOTIDE SEQUENCE [LARGE SCALE GENOMIC DNA]</scope>
    <source>
        <strain evidence="15 53">VPI-4506</strain>
    </source>
</reference>
<dbReference type="EMBL" id="QRXI01000009">
    <property type="protein sequence ID" value="RGT94453.1"/>
    <property type="molecule type" value="Genomic_DNA"/>
</dbReference>
<dbReference type="PROSITE" id="PS51257">
    <property type="entry name" value="PROKAR_LIPOPROTEIN"/>
    <property type="match status" value="1"/>
</dbReference>
<accession>A0A174HS81</accession>
<evidence type="ECO:0000313" key="52">
    <source>
        <dbReference type="Proteomes" id="UP000524321"/>
    </source>
</evidence>
<dbReference type="EMBL" id="CYZI01000017">
    <property type="protein sequence ID" value="CUO75930.1"/>
    <property type="molecule type" value="Genomic_DNA"/>
</dbReference>
<dbReference type="Proteomes" id="UP000285469">
    <property type="component" value="Unassembled WGS sequence"/>
</dbReference>
<evidence type="ECO:0000313" key="5">
    <source>
        <dbReference type="EMBL" id="KAB6479559.1"/>
    </source>
</evidence>
<dbReference type="Proteomes" id="UP000266497">
    <property type="component" value="Unassembled WGS sequence"/>
</dbReference>
<evidence type="ECO:0000313" key="40">
    <source>
        <dbReference type="Proteomes" id="UP000286392"/>
    </source>
</evidence>
<dbReference type="Proteomes" id="UP000260640">
    <property type="component" value="Unassembled WGS sequence"/>
</dbReference>
<dbReference type="EMBL" id="WCIF01000002">
    <property type="protein sequence ID" value="KAB5441598.1"/>
    <property type="molecule type" value="Genomic_DNA"/>
</dbReference>
<evidence type="ECO:0000313" key="14">
    <source>
        <dbReference type="EMBL" id="MSS47500.1"/>
    </source>
</evidence>
<evidence type="ECO:0000313" key="10">
    <source>
        <dbReference type="EMBL" id="KAB6698341.1"/>
    </source>
</evidence>
<dbReference type="Proteomes" id="UP000470952">
    <property type="component" value="Unassembled WGS sequence"/>
</dbReference>
<dbReference type="RefSeq" id="WP_005840631.1">
    <property type="nucleotide sequence ID" value="NZ_BAABZK010000001.1"/>
</dbReference>
<reference evidence="30 31" key="2">
    <citation type="submission" date="2018-08" db="EMBL/GenBank/DDBJ databases">
        <title>A genome reference for cultivated species of the human gut microbiota.</title>
        <authorList>
            <person name="Zou Y."/>
            <person name="Xue W."/>
            <person name="Luo G."/>
        </authorList>
    </citation>
    <scope>NUCLEOTIDE SEQUENCE [LARGE SCALE GENOMIC DNA]</scope>
    <source>
        <strain evidence="23 39">AF12-25</strain>
        <strain evidence="22 38">AF14-8</strain>
        <strain evidence="21 36">AF18-14</strain>
        <strain evidence="20 33">AF25-30LB</strain>
        <strain evidence="27 40">AF39-8AT</strain>
        <strain evidence="26 37">AM09-18</strain>
        <strain evidence="25 35">AM16-6</strain>
        <strain evidence="24 34">AM30-40</strain>
        <strain evidence="19 31">OM08-13BH</strain>
        <strain evidence="18 32">TF05-18</strain>
        <strain evidence="17 30">TM05-16</strain>
    </source>
</reference>
<evidence type="ECO:0000313" key="9">
    <source>
        <dbReference type="EMBL" id="KAB6691066.1"/>
    </source>
</evidence>
<dbReference type="EMBL" id="JAKNGO010000005">
    <property type="protein sequence ID" value="MCG4687729.1"/>
    <property type="molecule type" value="Genomic_DNA"/>
</dbReference>
<proteinExistence type="predicted"/>
<evidence type="ECO:0000313" key="26">
    <source>
        <dbReference type="EMBL" id="RHJ80427.1"/>
    </source>
</evidence>
<evidence type="ECO:0000313" key="50">
    <source>
        <dbReference type="Proteomes" id="UP000470952"/>
    </source>
</evidence>
<evidence type="ECO:0000313" key="7">
    <source>
        <dbReference type="EMBL" id="KAB6556480.1"/>
    </source>
</evidence>
<evidence type="ECO:0000313" key="38">
    <source>
        <dbReference type="Proteomes" id="UP000285379"/>
    </source>
</evidence>
<reference evidence="14 45" key="5">
    <citation type="submission" date="2019-09" db="EMBL/GenBank/DDBJ databases">
        <title>In-depth cultivation of the pig gut microbiome towards novel bacterial diversity and tailored functional studies.</title>
        <authorList>
            <person name="Wylensek D."/>
            <person name="Hitch T.C.A."/>
            <person name="Clavel T."/>
        </authorList>
    </citation>
    <scope>NUCLEOTIDE SEQUENCE [LARGE SCALE GENOMIC DNA]</scope>
    <source>
        <strain evidence="14 45">WCA-389-WT-3C</strain>
    </source>
</reference>
<evidence type="ECO:0000313" key="31">
    <source>
        <dbReference type="Proteomes" id="UP000261003"/>
    </source>
</evidence>
<reference evidence="13" key="12">
    <citation type="submission" date="2023-10" db="EMBL/GenBank/DDBJ databases">
        <title>Genome of potential pathogenic bacteria in Crohn's disease.</title>
        <authorList>
            <person name="Rodriguez-Palacios A."/>
        </authorList>
    </citation>
    <scope>NUCLEOTIDE SEQUENCE</scope>
    <source>
        <strain evidence="13">CavFT-hAR107</strain>
    </source>
</reference>
<sequence>MIKIKLYYSIVTILFLISCVSNKGNDFLSIPAKPIYGSYYDKEIMSNELVAFSSLDCGILMVQRCKLPGEPICQILEEQTGERVGSFGSRGQGPGEFIAAEFIGKTEGDDTLYFVNLPSTVLLYAREEKGADYRYVGSEKIKVKDGCFTTRFCRLSNGYSVATTLSGGKEFFILFDRDFKEIKRFGNHPVRGMTTEANDFMQLQGEMVSYKNSFYFASRFFGYLCRYDISDEEDVTLKWEKMLVEPVCNVYEANLARKKNNLDGFYGLTANDKYVFVTYSGELCYKAFENYSACTPKTLLGFSIDGELVGKYALEHQSMSVLLSQYTPQLYLLNCESECNVEIFEMDDILKAKL</sequence>
<dbReference type="Proteomes" id="UP000283958">
    <property type="component" value="Unassembled WGS sequence"/>
</dbReference>
<evidence type="ECO:0000313" key="15">
    <source>
        <dbReference type="EMBL" id="NMW37310.1"/>
    </source>
</evidence>
<dbReference type="EMBL" id="WDBY01000009">
    <property type="protein sequence ID" value="KAB6479559.1"/>
    <property type="molecule type" value="Genomic_DNA"/>
</dbReference>
<dbReference type="Proteomes" id="UP000462885">
    <property type="component" value="Unassembled WGS sequence"/>
</dbReference>
<dbReference type="Proteomes" id="UP000483142">
    <property type="component" value="Unassembled WGS sequence"/>
</dbReference>
<reference evidence="42 43" key="4">
    <citation type="journal article" date="2019" name="Nat. Med.">
        <title>A library of human gut bacterial isolates paired with longitudinal multiomics data enables mechanistic microbiome research.</title>
        <authorList>
            <person name="Poyet M."/>
            <person name="Groussin M."/>
            <person name="Gibbons S.M."/>
            <person name="Avila-Pacheco J."/>
            <person name="Jiang X."/>
            <person name="Kearney S.M."/>
            <person name="Perrotta A.R."/>
            <person name="Berdy B."/>
            <person name="Zhao S."/>
            <person name="Lieberman T.D."/>
            <person name="Swanson P.K."/>
            <person name="Smith M."/>
            <person name="Roesemann S."/>
            <person name="Alexander J.E."/>
            <person name="Rich S.A."/>
            <person name="Livny J."/>
            <person name="Vlamakis H."/>
            <person name="Clish C."/>
            <person name="Bullock K."/>
            <person name="Deik A."/>
            <person name="Scott J."/>
            <person name="Pierce K.A."/>
            <person name="Xavier R.J."/>
            <person name="Alm E.J."/>
        </authorList>
    </citation>
    <scope>NUCLEOTIDE SEQUENCE [LARGE SCALE GENOMIC DNA]</scope>
    <source>
        <strain evidence="7 44">BIOML-A111</strain>
        <strain evidence="6 48">BIOML-A122</strain>
        <strain evidence="5 47">BIOML-A140</strain>
        <strain evidence="4 51">BIOML-A141</strain>
        <strain evidence="2 42">BIOML-A73</strain>
        <strain evidence="10 43">BIOML-A82</strain>
        <strain evidence="9 49">BIOML-A85</strain>
        <strain evidence="8 50">BIOML-A93</strain>
    </source>
</reference>
<reference evidence="3 46" key="6">
    <citation type="submission" date="2019-10" db="EMBL/GenBank/DDBJ databases">
        <title>Genome Sequence and Assembly of iSURF_14.</title>
        <authorList>
            <person name="Wucher B.R."/>
            <person name="Ruoff K.L."/>
            <person name="Price C.E."/>
            <person name="Valls R.R."/>
            <person name="O'Toole G.A."/>
        </authorList>
    </citation>
    <scope>NUCLEOTIDE SEQUENCE [LARGE SCALE GENOMIC DNA]</scope>
    <source>
        <strain evidence="3 46">ANK132K_3B</strain>
    </source>
</reference>
<dbReference type="EMBL" id="QRMN01000003">
    <property type="protein sequence ID" value="RHJ80427.1"/>
    <property type="molecule type" value="Genomic_DNA"/>
</dbReference>
<gene>
    <name evidence="27" type="ORF">DW043_02280</name>
    <name evidence="26" type="ORF">DW105_02260</name>
    <name evidence="25" type="ORF">DW193_10435</name>
    <name evidence="24" type="ORF">DW783_01700</name>
    <name evidence="23" type="ORF">DWV70_05035</name>
    <name evidence="22" type="ORF">DWW27_20970</name>
    <name evidence="21" type="ORF">DWX04_09290</name>
    <name evidence="20" type="ORF">DWY53_16825</name>
    <name evidence="19" type="ORF">DXC16_04090</name>
    <name evidence="18" type="ORF">DXC44_06795</name>
    <name evidence="17" type="ORF">DXD46_05675</name>
    <name evidence="28" type="ORF">EH214_02647</name>
    <name evidence="1" type="ORF">ERS852457_02704</name>
    <name evidence="3" type="ORF">F9Z94_02945</name>
    <name evidence="14" type="ORF">FYJ30_03985</name>
    <name evidence="2" type="ORF">GAY01_11695</name>
    <name evidence="10" type="ORF">GAY17_14845</name>
    <name evidence="7" type="ORF">GAY79_19270</name>
    <name evidence="6" type="ORF">GAY98_15280</name>
    <name evidence="5" type="ORF">GAZ06_06880</name>
    <name evidence="4" type="ORF">GAZ09_05685</name>
    <name evidence="8" type="ORF">GAZ76_07130</name>
    <name evidence="9" type="ORF">GAZ92_14235</name>
    <name evidence="15" type="ORF">HKQ54_14465</name>
    <name evidence="16" type="ORF">HUV05_07000</name>
    <name evidence="12" type="ORF">L0N01_03785</name>
    <name evidence="11" type="ORF">L4X52_01720</name>
    <name evidence="13" type="ORF">RVY68_22230</name>
</gene>
<evidence type="ECO:0000313" key="22">
    <source>
        <dbReference type="EMBL" id="RGV03540.1"/>
    </source>
</evidence>
<evidence type="ECO:0000313" key="41">
    <source>
        <dbReference type="Proteomes" id="UP000408523"/>
    </source>
</evidence>
<evidence type="ECO:0000313" key="47">
    <source>
        <dbReference type="Proteomes" id="UP000468344"/>
    </source>
</evidence>
<dbReference type="EMBL" id="QRUD01000054">
    <property type="protein sequence ID" value="RGR35584.1"/>
    <property type="molecule type" value="Genomic_DNA"/>
</dbReference>
<evidence type="ECO:0000313" key="43">
    <source>
        <dbReference type="Proteomes" id="UP000437380"/>
    </source>
</evidence>
<evidence type="ECO:0000313" key="21">
    <source>
        <dbReference type="EMBL" id="RGT94453.1"/>
    </source>
</evidence>
<dbReference type="Proteomes" id="UP000433382">
    <property type="component" value="Unassembled WGS sequence"/>
</dbReference>
<evidence type="ECO:0000313" key="16">
    <source>
        <dbReference type="EMBL" id="NVB73274.1"/>
    </source>
</evidence>
<dbReference type="EMBL" id="JAWDHD010000013">
    <property type="protein sequence ID" value="MDU0251296.1"/>
    <property type="molecule type" value="Genomic_DNA"/>
</dbReference>
<evidence type="ECO:0000313" key="20">
    <source>
        <dbReference type="EMBL" id="RGR35584.1"/>
    </source>
</evidence>
<evidence type="ECO:0000313" key="33">
    <source>
        <dbReference type="Proteomes" id="UP000266497"/>
    </source>
</evidence>
<evidence type="ECO:0000313" key="45">
    <source>
        <dbReference type="Proteomes" id="UP000460950"/>
    </source>
</evidence>
<name>A0A174HS81_PHOVU</name>
<dbReference type="Proteomes" id="UP000283429">
    <property type="component" value="Unassembled WGS sequence"/>
</dbReference>
<dbReference type="EMBL" id="WCZM01000016">
    <property type="protein sequence ID" value="KAB3569797.1"/>
    <property type="molecule type" value="Genomic_DNA"/>
</dbReference>
<evidence type="ECO:0000313" key="44">
    <source>
        <dbReference type="Proteomes" id="UP000437431"/>
    </source>
</evidence>
<dbReference type="EMBL" id="WCZY01000020">
    <property type="protein sequence ID" value="KAB6691066.1"/>
    <property type="molecule type" value="Genomic_DNA"/>
</dbReference>
<protein>
    <submittedName>
        <fullName evidence="1">Putative lipoprotein</fullName>
    </submittedName>
</protein>
<dbReference type="Proteomes" id="UP000261003">
    <property type="component" value="Unassembled WGS sequence"/>
</dbReference>
<reference evidence="1 29" key="1">
    <citation type="submission" date="2015-09" db="EMBL/GenBank/DDBJ databases">
        <authorList>
            <consortium name="Pathogen Informatics"/>
        </authorList>
    </citation>
    <scope>NUCLEOTIDE SEQUENCE [LARGE SCALE GENOMIC DNA]</scope>
    <source>
        <strain evidence="1 29">2789STDY5834842</strain>
    </source>
</reference>
<reference evidence="11" key="11">
    <citation type="submission" date="2022-01" db="EMBL/GenBank/DDBJ databases">
        <authorList>
            <person name="Mingchao X."/>
        </authorList>
    </citation>
    <scope>NUCLEOTIDE SEQUENCE</scope>
    <source>
        <strain evidence="11">Bv4372</strain>
    </source>
</reference>